<name>A0A1L9R465_ASPWE</name>
<dbReference type="SUPFAM" id="SSF50965">
    <property type="entry name" value="Galactose oxidase, central domain"/>
    <property type="match status" value="1"/>
</dbReference>
<keyword evidence="4" id="KW-0812">Transmembrane</keyword>
<dbReference type="Proteomes" id="UP000184383">
    <property type="component" value="Unassembled WGS sequence"/>
</dbReference>
<keyword evidence="4" id="KW-1133">Transmembrane helix</keyword>
<dbReference type="PANTHER" id="PTHR46228">
    <property type="entry name" value="KELCH DOMAIN-CONTAINING PROTEIN"/>
    <property type="match status" value="1"/>
</dbReference>
<feature type="compositionally biased region" description="Basic and acidic residues" evidence="3">
    <location>
        <begin position="504"/>
        <end position="513"/>
    </location>
</feature>
<sequence>MWFLILGLVSFCLAANNTGLDPVDNFCRIWYHQSVVKNNALYIDGGLEVFTPSSNASASNKTTGYNTYLVKLDLTDSWDWKTNISLETIEKTKSSQTGTAAPLLVRGALYSGPTNDSQFYLYGGSVSTQNTSFPGWQSPSSPQYSLWSYDTSNQDWSQYDTSLDVPNRPNNGAFAEAPDLGLAFYHNGQIDEGSSPALEKESSFRAFLPGLVVIDTKTQIVRNYSTDAVPDSPRSRHGGVYIAGVGEKGIFVTVGGVTKSVDDSSSKNKGSLISMEYIDILDVSSLSTSNGTWYRQKASGDIPSSRLDFCLVAVSAADNSSHNIYMYGGRDFSTDYDELYILSLPSFKWIKVWQGESPRWGHTCHVVGKSQLLTVGGADDGNFTRGCDWETKMVGVYDLSRGTWGSVYKSYDDAYQVPRTVFREVGGDATGGATTTQPDGGFDSKDTAQLFGSSGTSSSKGISGGAIAGAVIGSVAGAAILAGLAFFFFRRKKTIPAQQTQLSDEDKKADGKPRHYPIFESPGSNPAVELGENNVRHEMDPSPKASRFMELP</sequence>
<evidence type="ECO:0008006" key="7">
    <source>
        <dbReference type="Google" id="ProtNLM"/>
    </source>
</evidence>
<evidence type="ECO:0000313" key="5">
    <source>
        <dbReference type="EMBL" id="OJJ29700.1"/>
    </source>
</evidence>
<accession>A0A1L9R465</accession>
<feature type="transmembrane region" description="Helical" evidence="4">
    <location>
        <begin position="466"/>
        <end position="489"/>
    </location>
</feature>
<dbReference type="PANTHER" id="PTHR46228:SF2">
    <property type="entry name" value="KELCH REPEAT PROTEIN (AFU_ORTHOLOGUE AFUA_4G14350)"/>
    <property type="match status" value="1"/>
</dbReference>
<evidence type="ECO:0000313" key="6">
    <source>
        <dbReference type="Proteomes" id="UP000184383"/>
    </source>
</evidence>
<dbReference type="VEuPathDB" id="FungiDB:ASPWEDRAFT_122305"/>
<feature type="region of interest" description="Disordered" evidence="3">
    <location>
        <begin position="426"/>
        <end position="461"/>
    </location>
</feature>
<proteinExistence type="predicted"/>
<dbReference type="InterPro" id="IPR015915">
    <property type="entry name" value="Kelch-typ_b-propeller"/>
</dbReference>
<dbReference type="GeneID" id="63744994"/>
<keyword evidence="2" id="KW-0677">Repeat</keyword>
<feature type="region of interest" description="Disordered" evidence="3">
    <location>
        <begin position="498"/>
        <end position="552"/>
    </location>
</feature>
<dbReference type="Gene3D" id="2.120.10.80">
    <property type="entry name" value="Kelch-type beta propeller"/>
    <property type="match status" value="1"/>
</dbReference>
<evidence type="ECO:0000256" key="2">
    <source>
        <dbReference type="ARBA" id="ARBA00022737"/>
    </source>
</evidence>
<feature type="compositionally biased region" description="Low complexity" evidence="3">
    <location>
        <begin position="431"/>
        <end position="441"/>
    </location>
</feature>
<feature type="compositionally biased region" description="Low complexity" evidence="3">
    <location>
        <begin position="452"/>
        <end position="461"/>
    </location>
</feature>
<dbReference type="RefSeq" id="XP_040683377.1">
    <property type="nucleotide sequence ID" value="XM_040829146.1"/>
</dbReference>
<organism evidence="5 6">
    <name type="scientific">Aspergillus wentii DTO 134E9</name>
    <dbReference type="NCBI Taxonomy" id="1073089"/>
    <lineage>
        <taxon>Eukaryota</taxon>
        <taxon>Fungi</taxon>
        <taxon>Dikarya</taxon>
        <taxon>Ascomycota</taxon>
        <taxon>Pezizomycotina</taxon>
        <taxon>Eurotiomycetes</taxon>
        <taxon>Eurotiomycetidae</taxon>
        <taxon>Eurotiales</taxon>
        <taxon>Aspergillaceae</taxon>
        <taxon>Aspergillus</taxon>
        <taxon>Aspergillus subgen. Cremei</taxon>
    </lineage>
</organism>
<evidence type="ECO:0000256" key="1">
    <source>
        <dbReference type="ARBA" id="ARBA00022441"/>
    </source>
</evidence>
<gene>
    <name evidence="5" type="ORF">ASPWEDRAFT_122305</name>
</gene>
<dbReference type="OrthoDB" id="540004at2759"/>
<keyword evidence="4" id="KW-0472">Membrane</keyword>
<evidence type="ECO:0000256" key="4">
    <source>
        <dbReference type="SAM" id="Phobius"/>
    </source>
</evidence>
<dbReference type="STRING" id="1073089.A0A1L9R465"/>
<evidence type="ECO:0000256" key="3">
    <source>
        <dbReference type="SAM" id="MobiDB-lite"/>
    </source>
</evidence>
<protein>
    <recommendedName>
        <fullName evidence="7">Kelch repeat protein</fullName>
    </recommendedName>
</protein>
<dbReference type="EMBL" id="KV878218">
    <property type="protein sequence ID" value="OJJ29700.1"/>
    <property type="molecule type" value="Genomic_DNA"/>
</dbReference>
<reference evidence="6" key="1">
    <citation type="journal article" date="2017" name="Genome Biol.">
        <title>Comparative genomics reveals high biological diversity and specific adaptations in the industrially and medically important fungal genus Aspergillus.</title>
        <authorList>
            <person name="de Vries R.P."/>
            <person name="Riley R."/>
            <person name="Wiebenga A."/>
            <person name="Aguilar-Osorio G."/>
            <person name="Amillis S."/>
            <person name="Uchima C.A."/>
            <person name="Anderluh G."/>
            <person name="Asadollahi M."/>
            <person name="Askin M."/>
            <person name="Barry K."/>
            <person name="Battaglia E."/>
            <person name="Bayram O."/>
            <person name="Benocci T."/>
            <person name="Braus-Stromeyer S.A."/>
            <person name="Caldana C."/>
            <person name="Canovas D."/>
            <person name="Cerqueira G.C."/>
            <person name="Chen F."/>
            <person name="Chen W."/>
            <person name="Choi C."/>
            <person name="Clum A."/>
            <person name="Dos Santos R.A."/>
            <person name="Damasio A.R."/>
            <person name="Diallinas G."/>
            <person name="Emri T."/>
            <person name="Fekete E."/>
            <person name="Flipphi M."/>
            <person name="Freyberg S."/>
            <person name="Gallo A."/>
            <person name="Gournas C."/>
            <person name="Habgood R."/>
            <person name="Hainaut M."/>
            <person name="Harispe M.L."/>
            <person name="Henrissat B."/>
            <person name="Hilden K.S."/>
            <person name="Hope R."/>
            <person name="Hossain A."/>
            <person name="Karabika E."/>
            <person name="Karaffa L."/>
            <person name="Karanyi Z."/>
            <person name="Krasevec N."/>
            <person name="Kuo A."/>
            <person name="Kusch H."/>
            <person name="LaButti K."/>
            <person name="Lagendijk E.L."/>
            <person name="Lapidus A."/>
            <person name="Levasseur A."/>
            <person name="Lindquist E."/>
            <person name="Lipzen A."/>
            <person name="Logrieco A.F."/>
            <person name="MacCabe A."/>
            <person name="Maekelae M.R."/>
            <person name="Malavazi I."/>
            <person name="Melin P."/>
            <person name="Meyer V."/>
            <person name="Mielnichuk N."/>
            <person name="Miskei M."/>
            <person name="Molnar A.P."/>
            <person name="Mule G."/>
            <person name="Ngan C.Y."/>
            <person name="Orejas M."/>
            <person name="Orosz E."/>
            <person name="Ouedraogo J.P."/>
            <person name="Overkamp K.M."/>
            <person name="Park H.-S."/>
            <person name="Perrone G."/>
            <person name="Piumi F."/>
            <person name="Punt P.J."/>
            <person name="Ram A.F."/>
            <person name="Ramon A."/>
            <person name="Rauscher S."/>
            <person name="Record E."/>
            <person name="Riano-Pachon D.M."/>
            <person name="Robert V."/>
            <person name="Roehrig J."/>
            <person name="Ruller R."/>
            <person name="Salamov A."/>
            <person name="Salih N.S."/>
            <person name="Samson R.A."/>
            <person name="Sandor E."/>
            <person name="Sanguinetti M."/>
            <person name="Schuetze T."/>
            <person name="Sepcic K."/>
            <person name="Shelest E."/>
            <person name="Sherlock G."/>
            <person name="Sophianopoulou V."/>
            <person name="Squina F.M."/>
            <person name="Sun H."/>
            <person name="Susca A."/>
            <person name="Todd R.B."/>
            <person name="Tsang A."/>
            <person name="Unkles S.E."/>
            <person name="van de Wiele N."/>
            <person name="van Rossen-Uffink D."/>
            <person name="Oliveira J.V."/>
            <person name="Vesth T.C."/>
            <person name="Visser J."/>
            <person name="Yu J.-H."/>
            <person name="Zhou M."/>
            <person name="Andersen M.R."/>
            <person name="Archer D.B."/>
            <person name="Baker S.E."/>
            <person name="Benoit I."/>
            <person name="Brakhage A.A."/>
            <person name="Braus G.H."/>
            <person name="Fischer R."/>
            <person name="Frisvad J.C."/>
            <person name="Goldman G.H."/>
            <person name="Houbraken J."/>
            <person name="Oakley B."/>
            <person name="Pocsi I."/>
            <person name="Scazzocchio C."/>
            <person name="Seiboth B."/>
            <person name="vanKuyk P.A."/>
            <person name="Wortman J."/>
            <person name="Dyer P.S."/>
            <person name="Grigoriev I.V."/>
        </authorList>
    </citation>
    <scope>NUCLEOTIDE SEQUENCE [LARGE SCALE GENOMIC DNA]</scope>
    <source>
        <strain evidence="6">DTO 134E9</strain>
    </source>
</reference>
<keyword evidence="6" id="KW-1185">Reference proteome</keyword>
<keyword evidence="1" id="KW-0880">Kelch repeat</keyword>
<dbReference type="AlphaFoldDB" id="A0A1L9R465"/>
<dbReference type="InterPro" id="IPR011043">
    <property type="entry name" value="Gal_Oxase/kelch_b-propeller"/>
</dbReference>